<organism evidence="1 2">
    <name type="scientific">Rhabdobacter roseus</name>
    <dbReference type="NCBI Taxonomy" id="1655419"/>
    <lineage>
        <taxon>Bacteria</taxon>
        <taxon>Pseudomonadati</taxon>
        <taxon>Bacteroidota</taxon>
        <taxon>Cytophagia</taxon>
        <taxon>Cytophagales</taxon>
        <taxon>Cytophagaceae</taxon>
        <taxon>Rhabdobacter</taxon>
    </lineage>
</organism>
<proteinExistence type="predicted"/>
<protein>
    <submittedName>
        <fullName evidence="1">Uncharacterized protein</fullName>
    </submittedName>
</protein>
<keyword evidence="2" id="KW-1185">Reference proteome</keyword>
<evidence type="ECO:0000313" key="1">
    <source>
        <dbReference type="EMBL" id="MBB5284635.1"/>
    </source>
</evidence>
<sequence length="567" mass="63513">MDRRTFVQSTLTALCVAPALGFVRPSRSMPPWLLELVKLNDDGLVALRALQSKEAGTLGGVRDGHDILNPHSTFALILWGSCALFAPSSRYFRSEGLREDVRLAAEYLVKTQHADGTIDLLSTNFHSPPDTAFLVKRLVTAYGFLEQSGTPGVERVLAPLKTFLTRAGEALIVGGIHTPNHRWVVAAALAQLHTRWPDPRYRARAEQWLQERIDIDADGQYNEKSTFIYSSLSDRVLITIARGLNKPELLDYVRQNLDMTLYYVHPNGEIVTDASGRQDKAVVGTLENYYYPYRYLALRDQNGTYAAMCALIERTAGQKLRGHLDYYLADEALWAPLPPAKSPPVSYVKTFPNSGLVRVRREQWDSTLIARNPVFFTFMHGQAVLQGLRLAASFFGKGQFQTETLVQKEKSWELTQRLEGPYYQPYPAGQLPTQDGDWEKMPRTARPQSEVQHLETRVLIRETNHGMEVEISSEGTDRVPVALELIFRPGGTFAGLTPHASLPNTWFMEKGTGTYTFQNDRIQFGPGLHLHKNTALRGALPAMDAPTVFLTGFTPFRQVLTFSAAST</sequence>
<gene>
    <name evidence="1" type="ORF">HNQ92_002778</name>
</gene>
<comment type="caution">
    <text evidence="1">The sequence shown here is derived from an EMBL/GenBank/DDBJ whole genome shotgun (WGS) entry which is preliminary data.</text>
</comment>
<dbReference type="Proteomes" id="UP000557307">
    <property type="component" value="Unassembled WGS sequence"/>
</dbReference>
<dbReference type="EMBL" id="JACHGF010000003">
    <property type="protein sequence ID" value="MBB5284635.1"/>
    <property type="molecule type" value="Genomic_DNA"/>
</dbReference>
<accession>A0A840TNY1</accession>
<dbReference type="InterPro" id="IPR008929">
    <property type="entry name" value="Chondroitin_lyas"/>
</dbReference>
<dbReference type="AlphaFoldDB" id="A0A840TNY1"/>
<dbReference type="SUPFAM" id="SSF48230">
    <property type="entry name" value="Chondroitin AC/alginate lyase"/>
    <property type="match status" value="1"/>
</dbReference>
<evidence type="ECO:0000313" key="2">
    <source>
        <dbReference type="Proteomes" id="UP000557307"/>
    </source>
</evidence>
<name>A0A840TNY1_9BACT</name>
<reference evidence="1 2" key="1">
    <citation type="submission" date="2020-08" db="EMBL/GenBank/DDBJ databases">
        <title>Genomic Encyclopedia of Type Strains, Phase IV (KMG-IV): sequencing the most valuable type-strain genomes for metagenomic binning, comparative biology and taxonomic classification.</title>
        <authorList>
            <person name="Goeker M."/>
        </authorList>
    </citation>
    <scope>NUCLEOTIDE SEQUENCE [LARGE SCALE GENOMIC DNA]</scope>
    <source>
        <strain evidence="1 2">DSM 105074</strain>
    </source>
</reference>
<dbReference type="RefSeq" id="WP_184174553.1">
    <property type="nucleotide sequence ID" value="NZ_JACHGF010000003.1"/>
</dbReference>